<dbReference type="PANTHER" id="PTHR30290">
    <property type="entry name" value="PERIPLASMIC BINDING COMPONENT OF ABC TRANSPORTER"/>
    <property type="match status" value="1"/>
</dbReference>
<feature type="domain" description="Solute-binding protein family 5" evidence="4">
    <location>
        <begin position="350"/>
        <end position="719"/>
    </location>
</feature>
<evidence type="ECO:0000313" key="6">
    <source>
        <dbReference type="Proteomes" id="UP000516304"/>
    </source>
</evidence>
<dbReference type="KEGG" id="tcq:TIRI35C_0128"/>
<dbReference type="EMBL" id="LR881183">
    <property type="protein sequence ID" value="CAD5243282.1"/>
    <property type="molecule type" value="Genomic_DNA"/>
</dbReference>
<dbReference type="Proteomes" id="UP000516304">
    <property type="component" value="Chromosome TIRI35C"/>
</dbReference>
<evidence type="ECO:0000256" key="2">
    <source>
        <dbReference type="ARBA" id="ARBA00022448"/>
    </source>
</evidence>
<dbReference type="GeneID" id="58917862"/>
<sequence>MKRFAAVLMVLLLAAAAVPGVRAKAVSRDVYYGANALGLTYYTPESLAPMFNWTTKEIGYLLLMTQYTDPATNATVVINSADQYWDLQRLGLAMGLMDSVRIFLVENWEFYPVNKQRVTDIISDPSVGIASRWSIMSAKTPDKHLRVGQSASIGSLFADSFNPVGGITDYYGEKVWNLIHDTGGTINFDGLYVPYRCKWTLEKGNFVVPNNAVIYNQTRGWIAAHAGETANVKVTVTCDMGEWQNGVKMTVDDIKNYIAFYYTWAFIDVSHDPYYDSSLSDTAAKYRTYLGFQFTDNGYVVYGNYVHPFADDVTAGNYIIYPSMPWEMYWAMGELVANGGAYGITRRYSFSSSGENLVQLDLLTKQHVDDLAKVLQAISSSGAMSTFPGIDWSAATSRINADLDFYSTYDHFVISNGPYILDMYSPENLYLKLVKFNGQRSTFNNDPMLPKDGYADVIEYQGVQNEDTLLLLVAEGEFDIGLFAFGANKYQGLSPDLLSNLSLYNVASSSVDLTLNPYHDPDKDAPIVTLDTGIYFNPFAVREIRFALNYLVSRRYIVDNIFHGGAAPALSGITPSDPASKYFTPVYRALGLTEEGDFNYAMRLIDEGMKNAMEQVARYGHILEKRDDGFWYFDGQPVEVKFVIRTEDEKKDIGLYVSDLIENYMGFKVDRMLLDRQKASEIVFRKPISNYEWNLYTGGWGAGGLGSMYPDWQIYYWYSPLGYYPNFQDPRHQPEVNVGDVLKAIGKQYASIGSYSQAVQNAGRVFFVFNNLGSPDAFSTAQYMSRTLPLDVRTVSRLSGEFSMEEALKGDVVISVGGPLVNEVTAEYENLALVHMEIGNGNITIVSPQGNFVWLVPNPWWNVTRGYFIIQFFNDRTTGALVVTIYGTDADSTAAGTYYFLTHVYQNLDAYGDINYLVGLWSDTEFGSDIPLPGSSQGDTSGFSAGDDITIVAMG</sequence>
<dbReference type="Gene3D" id="3.10.105.10">
    <property type="entry name" value="Dipeptide-binding Protein, Domain 3"/>
    <property type="match status" value="1"/>
</dbReference>
<evidence type="ECO:0000259" key="4">
    <source>
        <dbReference type="Pfam" id="PF00496"/>
    </source>
</evidence>
<keyword evidence="3" id="KW-0732">Signal</keyword>
<dbReference type="InterPro" id="IPR000914">
    <property type="entry name" value="SBP_5_dom"/>
</dbReference>
<dbReference type="GO" id="GO:1904680">
    <property type="term" value="F:peptide transmembrane transporter activity"/>
    <property type="evidence" value="ECO:0007669"/>
    <property type="project" value="TreeGrafter"/>
</dbReference>
<comment type="similarity">
    <text evidence="1">Belongs to the bacterial solute-binding protein 5 family.</text>
</comment>
<proteinExistence type="inferred from homology"/>
<dbReference type="InterPro" id="IPR039424">
    <property type="entry name" value="SBP_5"/>
</dbReference>
<organism evidence="5 6">
    <name type="scientific">Thermococcus camini</name>
    <dbReference type="NCBI Taxonomy" id="2016373"/>
    <lineage>
        <taxon>Archaea</taxon>
        <taxon>Methanobacteriati</taxon>
        <taxon>Methanobacteriota</taxon>
        <taxon>Thermococci</taxon>
        <taxon>Thermococcales</taxon>
        <taxon>Thermococcaceae</taxon>
        <taxon>Thermococcus</taxon>
    </lineage>
</organism>
<keyword evidence="2" id="KW-0813">Transport</keyword>
<protein>
    <submittedName>
        <fullName evidence="5">ABC-type dipeptide/oligopeptide transport system</fullName>
    </submittedName>
</protein>
<accession>A0A7G2D8H1</accession>
<evidence type="ECO:0000256" key="1">
    <source>
        <dbReference type="ARBA" id="ARBA00005695"/>
    </source>
</evidence>
<keyword evidence="6" id="KW-1185">Reference proteome</keyword>
<dbReference type="RefSeq" id="WP_246454628.1">
    <property type="nucleotide sequence ID" value="NZ_LR881183.1"/>
</dbReference>
<dbReference type="GO" id="GO:0015833">
    <property type="term" value="P:peptide transport"/>
    <property type="evidence" value="ECO:0007669"/>
    <property type="project" value="TreeGrafter"/>
</dbReference>
<dbReference type="Pfam" id="PF00496">
    <property type="entry name" value="SBP_bac_5"/>
    <property type="match status" value="1"/>
</dbReference>
<dbReference type="AlphaFoldDB" id="A0A7G2D8H1"/>
<gene>
    <name evidence="5" type="ORF">TIRI35C_0128</name>
</gene>
<dbReference type="PANTHER" id="PTHR30290:SF9">
    <property type="entry name" value="OLIGOPEPTIDE-BINDING PROTEIN APPA"/>
    <property type="match status" value="1"/>
</dbReference>
<name>A0A7G2D8H1_9EURY</name>
<dbReference type="SUPFAM" id="SSF53850">
    <property type="entry name" value="Periplasmic binding protein-like II"/>
    <property type="match status" value="1"/>
</dbReference>
<evidence type="ECO:0000313" key="5">
    <source>
        <dbReference type="EMBL" id="CAD5243282.1"/>
    </source>
</evidence>
<reference evidence="5 6" key="1">
    <citation type="submission" date="2020-09" db="EMBL/GenBank/DDBJ databases">
        <authorList>
            <person name="Courtine D."/>
        </authorList>
    </citation>
    <scope>NUCLEOTIDE SEQUENCE [LARGE SCALE GENOMIC DNA]</scope>
    <source>
        <strain evidence="5 6">IRI35c</strain>
    </source>
</reference>
<evidence type="ECO:0000256" key="3">
    <source>
        <dbReference type="ARBA" id="ARBA00022729"/>
    </source>
</evidence>